<feature type="region of interest" description="Disordered" evidence="1">
    <location>
        <begin position="29"/>
        <end position="116"/>
    </location>
</feature>
<dbReference type="PATRIC" id="fig|476652.3.peg.1613"/>
<dbReference type="AlphaFoldDB" id="A0A0J1IN95"/>
<keyword evidence="2" id="KW-1133">Transmembrane helix</keyword>
<keyword evidence="2" id="KW-0472">Membrane</keyword>
<evidence type="ECO:0000256" key="2">
    <source>
        <dbReference type="SAM" id="Phobius"/>
    </source>
</evidence>
<name>A0A0J1IN95_9FIRM</name>
<feature type="compositionally biased region" description="Polar residues" evidence="1">
    <location>
        <begin position="29"/>
        <end position="46"/>
    </location>
</feature>
<dbReference type="EMBL" id="LDZY01000005">
    <property type="protein sequence ID" value="KLU66161.1"/>
    <property type="molecule type" value="Genomic_DNA"/>
</dbReference>
<proteinExistence type="predicted"/>
<protein>
    <submittedName>
        <fullName evidence="3">Uncharacterized protein</fullName>
    </submittedName>
</protein>
<keyword evidence="4" id="KW-1185">Reference proteome</keyword>
<sequence length="116" mass="13068">MLSFIAFGIVVVIAVALLLTYNLRAFNRTATIKETPSETDSLSEVISNKEPEASPQNPEESVPNLNKKSLSQMADQHYRNALRQSLSEREETVTPSVKRRDEEYRSALRSMRSPKG</sequence>
<accession>A0A0J1IN95</accession>
<evidence type="ECO:0000313" key="3">
    <source>
        <dbReference type="EMBL" id="KLU66161.1"/>
    </source>
</evidence>
<organism evidence="3 4">
    <name type="scientific">Desulfosporosinus acididurans</name>
    <dbReference type="NCBI Taxonomy" id="476652"/>
    <lineage>
        <taxon>Bacteria</taxon>
        <taxon>Bacillati</taxon>
        <taxon>Bacillota</taxon>
        <taxon>Clostridia</taxon>
        <taxon>Eubacteriales</taxon>
        <taxon>Desulfitobacteriaceae</taxon>
        <taxon>Desulfosporosinus</taxon>
    </lineage>
</organism>
<feature type="compositionally biased region" description="Basic and acidic residues" evidence="1">
    <location>
        <begin position="86"/>
        <end position="106"/>
    </location>
</feature>
<evidence type="ECO:0000313" key="4">
    <source>
        <dbReference type="Proteomes" id="UP000036356"/>
    </source>
</evidence>
<feature type="compositionally biased region" description="Polar residues" evidence="1">
    <location>
        <begin position="54"/>
        <end position="74"/>
    </location>
</feature>
<comment type="caution">
    <text evidence="3">The sequence shown here is derived from an EMBL/GenBank/DDBJ whole genome shotgun (WGS) entry which is preliminary data.</text>
</comment>
<gene>
    <name evidence="3" type="ORF">DEAC_c15600</name>
</gene>
<dbReference type="Proteomes" id="UP000036356">
    <property type="component" value="Unassembled WGS sequence"/>
</dbReference>
<keyword evidence="2" id="KW-0812">Transmembrane</keyword>
<reference evidence="3 4" key="1">
    <citation type="submission" date="2015-06" db="EMBL/GenBank/DDBJ databases">
        <title>Draft genome of the moderately acidophilic sulfate reducer Candidatus Desulfosporosinus acididurans strain M1.</title>
        <authorList>
            <person name="Poehlein A."/>
            <person name="Petzsch P."/>
            <person name="Johnson B.D."/>
            <person name="Schloemann M."/>
            <person name="Daniel R."/>
            <person name="Muehling M."/>
        </authorList>
    </citation>
    <scope>NUCLEOTIDE SEQUENCE [LARGE SCALE GENOMIC DNA]</scope>
    <source>
        <strain evidence="3 4">M1</strain>
    </source>
</reference>
<evidence type="ECO:0000256" key="1">
    <source>
        <dbReference type="SAM" id="MobiDB-lite"/>
    </source>
</evidence>
<feature type="transmembrane region" description="Helical" evidence="2">
    <location>
        <begin position="6"/>
        <end position="23"/>
    </location>
</feature>
<dbReference type="RefSeq" id="WP_047809463.1">
    <property type="nucleotide sequence ID" value="NZ_LDZY01000005.1"/>
</dbReference>